<evidence type="ECO:0000256" key="2">
    <source>
        <dbReference type="PROSITE-ProRule" id="PRU00169"/>
    </source>
</evidence>
<dbReference type="Pfam" id="PF00072">
    <property type="entry name" value="Response_reg"/>
    <property type="match status" value="1"/>
</dbReference>
<dbReference type="GO" id="GO:0000160">
    <property type="term" value="P:phosphorelay signal transduction system"/>
    <property type="evidence" value="ECO:0007669"/>
    <property type="project" value="InterPro"/>
</dbReference>
<evidence type="ECO:0000313" key="5">
    <source>
        <dbReference type="Proteomes" id="UP000319931"/>
    </source>
</evidence>
<dbReference type="Proteomes" id="UP000319931">
    <property type="component" value="Unassembled WGS sequence"/>
</dbReference>
<dbReference type="PANTHER" id="PTHR44591:SF21">
    <property type="entry name" value="TWO-COMPONENT RESPONSE REGULATOR"/>
    <property type="match status" value="1"/>
</dbReference>
<dbReference type="SUPFAM" id="SSF52172">
    <property type="entry name" value="CheY-like"/>
    <property type="match status" value="1"/>
</dbReference>
<dbReference type="PROSITE" id="PS50110">
    <property type="entry name" value="RESPONSE_REGULATORY"/>
    <property type="match status" value="1"/>
</dbReference>
<feature type="modified residue" description="4-aspartylphosphate" evidence="2">
    <location>
        <position position="63"/>
    </location>
</feature>
<dbReference type="SMART" id="SM00448">
    <property type="entry name" value="REC"/>
    <property type="match status" value="1"/>
</dbReference>
<dbReference type="PANTHER" id="PTHR44591">
    <property type="entry name" value="STRESS RESPONSE REGULATOR PROTEIN 1"/>
    <property type="match status" value="1"/>
</dbReference>
<feature type="domain" description="Response regulatory" evidence="3">
    <location>
        <begin position="12"/>
        <end position="121"/>
    </location>
</feature>
<dbReference type="RefSeq" id="WP_140849634.1">
    <property type="nucleotide sequence ID" value="NZ_RCZC01000002.1"/>
</dbReference>
<protein>
    <submittedName>
        <fullName evidence="4">Response regulator</fullName>
    </submittedName>
</protein>
<sequence length="143" mass="15133">MLFAKKKRRISNLLLVEDEPLVAFDTEHFLRDAEYAVIATVDRVADALSVIGGDREIDLVLVDISLADGSGLDVARAAHGAGVPVLFVTGSCPEGGREVAVGCLAKPYAQRDLLAAIAAIEAVLEGKKPKRMPPGFSLFATTT</sequence>
<dbReference type="InterPro" id="IPR050595">
    <property type="entry name" value="Bact_response_regulator"/>
</dbReference>
<evidence type="ECO:0000313" key="4">
    <source>
        <dbReference type="EMBL" id="TPG54483.1"/>
    </source>
</evidence>
<proteinExistence type="predicted"/>
<dbReference type="InterPro" id="IPR001789">
    <property type="entry name" value="Sig_transdc_resp-reg_receiver"/>
</dbReference>
<organism evidence="4 5">
    <name type="scientific">Sphingomonas glacialis</name>
    <dbReference type="NCBI Taxonomy" id="658225"/>
    <lineage>
        <taxon>Bacteria</taxon>
        <taxon>Pseudomonadati</taxon>
        <taxon>Pseudomonadota</taxon>
        <taxon>Alphaproteobacteria</taxon>
        <taxon>Sphingomonadales</taxon>
        <taxon>Sphingomonadaceae</taxon>
        <taxon>Sphingomonas</taxon>
    </lineage>
</organism>
<keyword evidence="1 2" id="KW-0597">Phosphoprotein</keyword>
<evidence type="ECO:0000259" key="3">
    <source>
        <dbReference type="PROSITE" id="PS50110"/>
    </source>
</evidence>
<dbReference type="Gene3D" id="3.40.50.2300">
    <property type="match status" value="1"/>
</dbReference>
<dbReference type="OrthoDB" id="7471842at2"/>
<accession>A0A502G029</accession>
<dbReference type="AlphaFoldDB" id="A0A502G029"/>
<comment type="caution">
    <text evidence="4">The sequence shown here is derived from an EMBL/GenBank/DDBJ whole genome shotgun (WGS) entry which is preliminary data.</text>
</comment>
<name>A0A502G029_9SPHN</name>
<dbReference type="InterPro" id="IPR011006">
    <property type="entry name" value="CheY-like_superfamily"/>
</dbReference>
<keyword evidence="5" id="KW-1185">Reference proteome</keyword>
<evidence type="ECO:0000256" key="1">
    <source>
        <dbReference type="ARBA" id="ARBA00022553"/>
    </source>
</evidence>
<reference evidence="4 5" key="1">
    <citation type="journal article" date="2019" name="Environ. Microbiol.">
        <title>Species interactions and distinct microbial communities in high Arctic permafrost affected cryosols are associated with the CH4 and CO2 gas fluxes.</title>
        <authorList>
            <person name="Altshuler I."/>
            <person name="Hamel J."/>
            <person name="Turney S."/>
            <person name="Magnuson E."/>
            <person name="Levesque R."/>
            <person name="Greer C."/>
            <person name="Whyte L.G."/>
        </authorList>
    </citation>
    <scope>NUCLEOTIDE SEQUENCE [LARGE SCALE GENOMIC DNA]</scope>
    <source>
        <strain evidence="4 5">E6.1</strain>
    </source>
</reference>
<dbReference type="EMBL" id="RCZC01000002">
    <property type="protein sequence ID" value="TPG54483.1"/>
    <property type="molecule type" value="Genomic_DNA"/>
</dbReference>
<gene>
    <name evidence="4" type="ORF">EAH76_07450</name>
</gene>